<evidence type="ECO:0000313" key="2">
    <source>
        <dbReference type="EMBL" id="MBC2901606.1"/>
    </source>
</evidence>
<feature type="transmembrane region" description="Helical" evidence="1">
    <location>
        <begin position="112"/>
        <end position="130"/>
    </location>
</feature>
<dbReference type="EMBL" id="JACMSF010000006">
    <property type="protein sequence ID" value="MBC2901606.1"/>
    <property type="molecule type" value="Genomic_DNA"/>
</dbReference>
<keyword evidence="1" id="KW-0812">Transmembrane</keyword>
<sequence length="179" mass="18927">MNPGGSRRPLHGWTLITADVLICLAWAGSVWAALHVEAGPAVRTVALFVHLGALVIGLGSVLTIDYYGALWLLGRRSLRQALEFADPLHVPVWAGLAGLVLSGIALDPDPQAPLTRVKLVLVLLVALNGVHAQALHRTLVGQGGALPLRRLLVRGVISAVLSQLGWWGAVTIGFLNSRS</sequence>
<keyword evidence="1" id="KW-0472">Membrane</keyword>
<name>A0A7X1IZT3_9ACTN</name>
<protein>
    <recommendedName>
        <fullName evidence="4">DUF2214 domain-containing protein</fullName>
    </recommendedName>
</protein>
<keyword evidence="1" id="KW-1133">Transmembrane helix</keyword>
<feature type="transmembrane region" description="Helical" evidence="1">
    <location>
        <begin position="88"/>
        <end position="106"/>
    </location>
</feature>
<feature type="transmembrane region" description="Helical" evidence="1">
    <location>
        <begin position="12"/>
        <end position="34"/>
    </location>
</feature>
<evidence type="ECO:0000256" key="1">
    <source>
        <dbReference type="SAM" id="Phobius"/>
    </source>
</evidence>
<proteinExistence type="predicted"/>
<evidence type="ECO:0008006" key="4">
    <source>
        <dbReference type="Google" id="ProtNLM"/>
    </source>
</evidence>
<dbReference type="AlphaFoldDB" id="A0A7X1IZT3"/>
<comment type="caution">
    <text evidence="2">The sequence shown here is derived from an EMBL/GenBank/DDBJ whole genome shotgun (WGS) entry which is preliminary data.</text>
</comment>
<dbReference type="RefSeq" id="WP_186281463.1">
    <property type="nucleotide sequence ID" value="NZ_JACMSF010000006.1"/>
</dbReference>
<reference evidence="2 3" key="1">
    <citation type="submission" date="2020-08" db="EMBL/GenBank/DDBJ databases">
        <title>Streptomyces sp. PSKA01 genome sequencing and assembly.</title>
        <authorList>
            <person name="Mandal S."/>
            <person name="Maiti P.K."/>
            <person name="Das P."/>
        </authorList>
    </citation>
    <scope>NUCLEOTIDE SEQUENCE [LARGE SCALE GENOMIC DNA]</scope>
    <source>
        <strain evidence="2 3">PSKA01</strain>
    </source>
</reference>
<gene>
    <name evidence="2" type="ORF">H4N64_08305</name>
</gene>
<feature type="transmembrane region" description="Helical" evidence="1">
    <location>
        <begin position="151"/>
        <end position="175"/>
    </location>
</feature>
<keyword evidence="3" id="KW-1185">Reference proteome</keyword>
<organism evidence="2 3">
    <name type="scientific">Streptomyces cupreus</name>
    <dbReference type="NCBI Taxonomy" id="2759956"/>
    <lineage>
        <taxon>Bacteria</taxon>
        <taxon>Bacillati</taxon>
        <taxon>Actinomycetota</taxon>
        <taxon>Actinomycetes</taxon>
        <taxon>Kitasatosporales</taxon>
        <taxon>Streptomycetaceae</taxon>
        <taxon>Streptomyces</taxon>
    </lineage>
</organism>
<accession>A0A7X1IZT3</accession>
<dbReference type="Proteomes" id="UP000584670">
    <property type="component" value="Unassembled WGS sequence"/>
</dbReference>
<evidence type="ECO:0000313" key="3">
    <source>
        <dbReference type="Proteomes" id="UP000584670"/>
    </source>
</evidence>
<feature type="transmembrane region" description="Helical" evidence="1">
    <location>
        <begin position="46"/>
        <end position="67"/>
    </location>
</feature>